<evidence type="ECO:0000313" key="1">
    <source>
        <dbReference type="EMBL" id="TMS39783.1"/>
    </source>
</evidence>
<dbReference type="EMBL" id="CM016762">
    <property type="protein sequence ID" value="TMS39783.1"/>
    <property type="molecule type" value="Genomic_DNA"/>
</dbReference>
<keyword evidence="2" id="KW-1185">Reference proteome</keyword>
<accession>A0A4V6I8Y6</accession>
<reference evidence="1 2" key="2">
    <citation type="journal article" date="2019" name="G3 (Bethesda)">
        <title>Hybrid Assembly of the Genome of the Entomopathogenic Nematode Steinernema carpocapsae Identifies the X-Chromosome.</title>
        <authorList>
            <person name="Serra L."/>
            <person name="Macchietto M."/>
            <person name="Macias-Munoz A."/>
            <person name="McGill C.J."/>
            <person name="Rodriguez I.M."/>
            <person name="Rodriguez B."/>
            <person name="Murad R."/>
            <person name="Mortazavi A."/>
        </authorList>
    </citation>
    <scope>NUCLEOTIDE SEQUENCE [LARGE SCALE GENOMIC DNA]</scope>
    <source>
        <strain evidence="1 2">ALL</strain>
    </source>
</reference>
<dbReference type="AlphaFoldDB" id="A0A4V6I8Y6"/>
<protein>
    <submittedName>
        <fullName evidence="1">Uncharacterized protein</fullName>
    </submittedName>
</protein>
<reference evidence="1 2" key="1">
    <citation type="journal article" date="2015" name="Genome Biol.">
        <title>Comparative genomics of Steinernema reveals deeply conserved gene regulatory networks.</title>
        <authorList>
            <person name="Dillman A.R."/>
            <person name="Macchietto M."/>
            <person name="Porter C.F."/>
            <person name="Rogers A."/>
            <person name="Williams B."/>
            <person name="Antoshechkin I."/>
            <person name="Lee M.M."/>
            <person name="Goodwin Z."/>
            <person name="Lu X."/>
            <person name="Lewis E.E."/>
            <person name="Goodrich-Blair H."/>
            <person name="Stock S.P."/>
            <person name="Adams B.J."/>
            <person name="Sternberg P.W."/>
            <person name="Mortazavi A."/>
        </authorList>
    </citation>
    <scope>NUCLEOTIDE SEQUENCE [LARGE SCALE GENOMIC DNA]</scope>
    <source>
        <strain evidence="1 2">ALL</strain>
    </source>
</reference>
<evidence type="ECO:0000313" key="2">
    <source>
        <dbReference type="Proteomes" id="UP000298663"/>
    </source>
</evidence>
<name>A0A4V6I8Y6_STECR</name>
<gene>
    <name evidence="1" type="ORF">L596_006261</name>
</gene>
<dbReference type="Proteomes" id="UP000298663">
    <property type="component" value="Chromosome X"/>
</dbReference>
<sequence>MVVDEVVGPQLGGLGLALGPVYRRTTIQTCPSFRHEIMSLPDCLLCTAPKNNAPVHARRLQKAALPQKTTLKSPKPKMLQEASPSLLSPLFKRNRLEPAHSLHTLPGGFAAKT</sequence>
<proteinExistence type="predicted"/>
<organism evidence="1 2">
    <name type="scientific">Steinernema carpocapsae</name>
    <name type="common">Entomopathogenic nematode</name>
    <dbReference type="NCBI Taxonomy" id="34508"/>
    <lineage>
        <taxon>Eukaryota</taxon>
        <taxon>Metazoa</taxon>
        <taxon>Ecdysozoa</taxon>
        <taxon>Nematoda</taxon>
        <taxon>Chromadorea</taxon>
        <taxon>Rhabditida</taxon>
        <taxon>Tylenchina</taxon>
        <taxon>Panagrolaimomorpha</taxon>
        <taxon>Strongyloidoidea</taxon>
        <taxon>Steinernematidae</taxon>
        <taxon>Steinernema</taxon>
    </lineage>
</organism>